<feature type="domain" description="AMP-dependent synthetase/ligase" evidence="3">
    <location>
        <begin position="26"/>
        <end position="384"/>
    </location>
</feature>
<dbReference type="InterPro" id="IPR045851">
    <property type="entry name" value="AMP-bd_C_sf"/>
</dbReference>
<dbReference type="Pfam" id="PF00501">
    <property type="entry name" value="AMP-binding"/>
    <property type="match status" value="1"/>
</dbReference>
<feature type="domain" description="AMP-binding enzyme C-terminal" evidence="4">
    <location>
        <begin position="434"/>
        <end position="508"/>
    </location>
</feature>
<dbReference type="PANTHER" id="PTHR43767:SF1">
    <property type="entry name" value="NONRIBOSOMAL PEPTIDE SYNTHASE PES1 (EUROFUNG)-RELATED"/>
    <property type="match status" value="1"/>
</dbReference>
<gene>
    <name evidence="5" type="ORF">SAMN05216529_107101</name>
</gene>
<dbReference type="EMBL" id="UHJJ01000007">
    <property type="protein sequence ID" value="SUQ14647.1"/>
    <property type="molecule type" value="Genomic_DNA"/>
</dbReference>
<keyword evidence="2" id="KW-0472">Membrane</keyword>
<dbReference type="PANTHER" id="PTHR43767">
    <property type="entry name" value="LONG-CHAIN-FATTY-ACID--COA LIGASE"/>
    <property type="match status" value="1"/>
</dbReference>
<dbReference type="RefSeq" id="WP_181392830.1">
    <property type="nucleotide sequence ID" value="NZ_QGDS01000007.1"/>
</dbReference>
<evidence type="ECO:0000313" key="6">
    <source>
        <dbReference type="Proteomes" id="UP000254051"/>
    </source>
</evidence>
<dbReference type="Proteomes" id="UP000254051">
    <property type="component" value="Unassembled WGS sequence"/>
</dbReference>
<keyword evidence="1 5" id="KW-0436">Ligase</keyword>
<dbReference type="GO" id="GO:0016878">
    <property type="term" value="F:acid-thiol ligase activity"/>
    <property type="evidence" value="ECO:0007669"/>
    <property type="project" value="UniProtKB-ARBA"/>
</dbReference>
<protein>
    <submittedName>
        <fullName evidence="5">Yersiniabactin salicyl-AMP ligase</fullName>
    </submittedName>
</protein>
<dbReference type="InterPro" id="IPR025110">
    <property type="entry name" value="AMP-bd_C"/>
</dbReference>
<reference evidence="6" key="1">
    <citation type="submission" date="2017-07" db="EMBL/GenBank/DDBJ databases">
        <authorList>
            <person name="Varghese N."/>
            <person name="Submissions S."/>
        </authorList>
    </citation>
    <scope>NUCLEOTIDE SEQUENCE [LARGE SCALE GENOMIC DNA]</scope>
    <source>
        <strain evidence="6">NLAE-zl-C134</strain>
    </source>
</reference>
<dbReference type="Gene3D" id="3.30.300.30">
    <property type="match status" value="1"/>
</dbReference>
<evidence type="ECO:0000259" key="4">
    <source>
        <dbReference type="Pfam" id="PF13193"/>
    </source>
</evidence>
<dbReference type="Gene3D" id="3.40.50.980">
    <property type="match status" value="2"/>
</dbReference>
<proteinExistence type="predicted"/>
<dbReference type="AlphaFoldDB" id="A0A315ZVZ8"/>
<sequence>MYREKYKKYQTIEGWNNSTIADAMCEWCEKYRESICIISNGEKNTYAEIGRLISETAAGLMNMGIQREDRVILQLPNSINYILCFFGLLKIGAIPIMALPAHRINEIKGMIHTAKPTGYICQERYMGFEYAQIISELKEDNQIQHILQINSEKLVTDSLDIIKRKEFPYVENLDIAFLSLSGGTTGMSKLIPRTHGDYLYDTEMSVRRCELQKTDIVLVILPLAHNFIIGHPGFLGTFSKGATLLLSTYPDINEGLELIEEYKATFISMVPSMAKLMLEMLKEDVYDISSLRVVQIGGAFLEEAIAQELIDLDVFTLQQVFGVAEGLNTMTALSDSKEIIKMFQGKPISPYDEIRIADENGNPLKNGEYGELLIRGPYTIHSYYNNPENEKFFTEDGFYKTGDRAYLSEGGNLKISGRITELINKSGEKIIPSEIETYLISMDSIKDCAVVGLPDENQGEMISVFIVSDNDITLSEVRNYLTEKELALFKLPDCVFMIDMLPLTKIGKTDKKGLIEIGKERLSHGKE</sequence>
<evidence type="ECO:0000259" key="3">
    <source>
        <dbReference type="Pfam" id="PF00501"/>
    </source>
</evidence>
<evidence type="ECO:0000256" key="2">
    <source>
        <dbReference type="SAM" id="Phobius"/>
    </source>
</evidence>
<keyword evidence="2" id="KW-1133">Transmembrane helix</keyword>
<name>A0A315ZVZ8_9FIRM</name>
<dbReference type="Gene3D" id="2.30.38.10">
    <property type="entry name" value="Luciferase, Domain 3"/>
    <property type="match status" value="1"/>
</dbReference>
<dbReference type="InterPro" id="IPR020845">
    <property type="entry name" value="AMP-binding_CS"/>
</dbReference>
<dbReference type="SUPFAM" id="SSF56801">
    <property type="entry name" value="Acetyl-CoA synthetase-like"/>
    <property type="match status" value="1"/>
</dbReference>
<dbReference type="Pfam" id="PF13193">
    <property type="entry name" value="AMP-binding_C"/>
    <property type="match status" value="1"/>
</dbReference>
<evidence type="ECO:0000313" key="5">
    <source>
        <dbReference type="EMBL" id="SUQ14647.1"/>
    </source>
</evidence>
<dbReference type="InterPro" id="IPR050237">
    <property type="entry name" value="ATP-dep_AMP-bd_enzyme"/>
</dbReference>
<keyword evidence="2" id="KW-0812">Transmembrane</keyword>
<dbReference type="InterPro" id="IPR000873">
    <property type="entry name" value="AMP-dep_synth/lig_dom"/>
</dbReference>
<keyword evidence="6" id="KW-1185">Reference proteome</keyword>
<evidence type="ECO:0000256" key="1">
    <source>
        <dbReference type="ARBA" id="ARBA00022598"/>
    </source>
</evidence>
<dbReference type="FunFam" id="2.30.38.10:FF:000003">
    <property type="entry name" value="Vibriobactin-specific 2,3-dihydroxybenzoate-AMP ligase"/>
    <property type="match status" value="1"/>
</dbReference>
<accession>A0A315ZVZ8</accession>
<dbReference type="PROSITE" id="PS00455">
    <property type="entry name" value="AMP_BINDING"/>
    <property type="match status" value="1"/>
</dbReference>
<organism evidence="5 6">
    <name type="scientific">Faecalicatena contorta</name>
    <dbReference type="NCBI Taxonomy" id="39482"/>
    <lineage>
        <taxon>Bacteria</taxon>
        <taxon>Bacillati</taxon>
        <taxon>Bacillota</taxon>
        <taxon>Clostridia</taxon>
        <taxon>Lachnospirales</taxon>
        <taxon>Lachnospiraceae</taxon>
        <taxon>Faecalicatena</taxon>
    </lineage>
</organism>
<feature type="transmembrane region" description="Helical" evidence="2">
    <location>
        <begin position="79"/>
        <end position="99"/>
    </location>
</feature>